<feature type="region of interest" description="Disordered" evidence="9">
    <location>
        <begin position="255"/>
        <end position="341"/>
    </location>
</feature>
<evidence type="ECO:0000256" key="8">
    <source>
        <dbReference type="ARBA" id="ARBA00037847"/>
    </source>
</evidence>
<evidence type="ECO:0000256" key="10">
    <source>
        <dbReference type="SAM" id="Phobius"/>
    </source>
</evidence>
<dbReference type="GO" id="GO:0062101">
    <property type="term" value="F:peptidyl-aspartic acid 3-dioxygenase activity"/>
    <property type="evidence" value="ECO:0007669"/>
    <property type="project" value="InterPro"/>
</dbReference>
<dbReference type="AlphaFoldDB" id="A0A8C6J2M8"/>
<name>A0A8C6J2M8_MELUD</name>
<dbReference type="InterPro" id="IPR039038">
    <property type="entry name" value="ASPH"/>
</dbReference>
<evidence type="ECO:0000256" key="3">
    <source>
        <dbReference type="ARBA" id="ARBA00022692"/>
    </source>
</evidence>
<keyword evidence="12" id="KW-1185">Reference proteome</keyword>
<proteinExistence type="predicted"/>
<evidence type="ECO:0000256" key="7">
    <source>
        <dbReference type="ARBA" id="ARBA00023180"/>
    </source>
</evidence>
<reference evidence="11" key="2">
    <citation type="submission" date="2025-08" db="UniProtKB">
        <authorList>
            <consortium name="Ensembl"/>
        </authorList>
    </citation>
    <scope>IDENTIFICATION</scope>
</reference>
<dbReference type="PANTHER" id="PTHR12366">
    <property type="entry name" value="ASPARTYL/ASPARAGINYL BETA-HYDROXYLASE"/>
    <property type="match status" value="1"/>
</dbReference>
<feature type="region of interest" description="Disordered" evidence="9">
    <location>
        <begin position="1"/>
        <end position="31"/>
    </location>
</feature>
<feature type="compositionally biased region" description="Basic and acidic residues" evidence="9">
    <location>
        <begin position="256"/>
        <end position="273"/>
    </location>
</feature>
<keyword evidence="5 10" id="KW-0472">Membrane</keyword>
<sequence length="341" mass="37524">MASRKGSRGAGGSPSPGSKRETKHGGGKNGKKEGLSGSSFFTWFMVIALLGVWTSVAVVWFELVDYEEVLGKLGIYDADGDGDFDVEDAKLLLGLKETSVPAQPISSASEETIQPAEKSYVESEYKNADIELEEELQSVLHEALHSQPGERHEDVDESVNDQVKEEIHGETLEATTTDDLLTELENELPEAYETPDSVQKDTDLLEDDLGAAEPEPYEAPVSYEYSMDVENTLSDPEAPGHSELMLEDAVEYYAEDGVHSNYKDDHEPKHEEQTEAQDTAVEDVLEEVNEATEPDEISEDFDIGKDLSESEPTEDLVATEPEATEVPVRAEDYSNDNLVDT</sequence>
<evidence type="ECO:0000256" key="2">
    <source>
        <dbReference type="ARBA" id="ARBA00022553"/>
    </source>
</evidence>
<feature type="compositionally biased region" description="Basic and acidic residues" evidence="9">
    <location>
        <begin position="18"/>
        <end position="31"/>
    </location>
</feature>
<reference evidence="11" key="3">
    <citation type="submission" date="2025-09" db="UniProtKB">
        <authorList>
            <consortium name="Ensembl"/>
        </authorList>
    </citation>
    <scope>IDENTIFICATION</scope>
</reference>
<keyword evidence="7" id="KW-0325">Glycoprotein</keyword>
<accession>A0A8V5FS55</accession>
<gene>
    <name evidence="11" type="primary">LOC101875119</name>
</gene>
<dbReference type="Proteomes" id="UP000694405">
    <property type="component" value="Chromosome 1"/>
</dbReference>
<dbReference type="Ensembl" id="ENSMUNT00000008495.2">
    <property type="protein sequence ID" value="ENSMUNP00000007338.2"/>
    <property type="gene ID" value="ENSMUNG00000005888.2"/>
</dbReference>
<feature type="transmembrane region" description="Helical" evidence="10">
    <location>
        <begin position="40"/>
        <end position="61"/>
    </location>
</feature>
<evidence type="ECO:0000256" key="1">
    <source>
        <dbReference type="ARBA" id="ARBA00004606"/>
    </source>
</evidence>
<keyword evidence="6" id="KW-1015">Disulfide bond</keyword>
<dbReference type="GO" id="GO:0005783">
    <property type="term" value="C:endoplasmic reticulum"/>
    <property type="evidence" value="ECO:0007669"/>
    <property type="project" value="TreeGrafter"/>
</dbReference>
<keyword evidence="3 10" id="KW-0812">Transmembrane</keyword>
<keyword evidence="2" id="KW-0597">Phosphoprotein</keyword>
<keyword evidence="4 10" id="KW-1133">Transmembrane helix</keyword>
<dbReference type="Pfam" id="PF05279">
    <property type="entry name" value="Asp-B-Hydro_N"/>
    <property type="match status" value="1"/>
</dbReference>
<evidence type="ECO:0000313" key="12">
    <source>
        <dbReference type="Proteomes" id="UP000694405"/>
    </source>
</evidence>
<evidence type="ECO:0000313" key="11">
    <source>
        <dbReference type="Ensembl" id="ENSMUNP00000007338.2"/>
    </source>
</evidence>
<accession>A0A8C6J2M8</accession>
<reference evidence="11" key="1">
    <citation type="submission" date="2020-03" db="EMBL/GenBank/DDBJ databases">
        <title>Melopsittacus undulatus (budgerigar) genome, bMelUnd1, maternal haplotype with Z.</title>
        <authorList>
            <person name="Gedman G."/>
            <person name="Mountcastle J."/>
            <person name="Haase B."/>
            <person name="Formenti G."/>
            <person name="Wright T."/>
            <person name="Apodaca J."/>
            <person name="Pelan S."/>
            <person name="Chow W."/>
            <person name="Rhie A."/>
            <person name="Howe K."/>
            <person name="Fedrigo O."/>
            <person name="Jarvis E.D."/>
        </authorList>
    </citation>
    <scope>NUCLEOTIDE SEQUENCE [LARGE SCALE GENOMIC DNA]</scope>
</reference>
<evidence type="ECO:0000256" key="4">
    <source>
        <dbReference type="ARBA" id="ARBA00022989"/>
    </source>
</evidence>
<dbReference type="PANTHER" id="PTHR12366:SF33">
    <property type="entry name" value="ASPARTYL_ASPARAGINYL BETA-HYDROXYLASE"/>
    <property type="match status" value="1"/>
</dbReference>
<evidence type="ECO:0000256" key="6">
    <source>
        <dbReference type="ARBA" id="ARBA00023157"/>
    </source>
</evidence>
<dbReference type="InterPro" id="IPR007943">
    <property type="entry name" value="Asp-B-hydro/Triadin_dom"/>
</dbReference>
<evidence type="ECO:0000256" key="9">
    <source>
        <dbReference type="SAM" id="MobiDB-lite"/>
    </source>
</evidence>
<dbReference type="GO" id="GO:0016020">
    <property type="term" value="C:membrane"/>
    <property type="evidence" value="ECO:0007669"/>
    <property type="project" value="UniProtKB-SubCell"/>
</dbReference>
<feature type="compositionally biased region" description="Acidic residues" evidence="9">
    <location>
        <begin position="280"/>
        <end position="301"/>
    </location>
</feature>
<evidence type="ECO:0000256" key="5">
    <source>
        <dbReference type="ARBA" id="ARBA00023136"/>
    </source>
</evidence>
<protein>
    <submittedName>
        <fullName evidence="11">Uncharacterized protein</fullName>
    </submittedName>
</protein>
<organism evidence="11 12">
    <name type="scientific">Melopsittacus undulatus</name>
    <name type="common">Budgerigar</name>
    <name type="synonym">Psittacus undulatus</name>
    <dbReference type="NCBI Taxonomy" id="13146"/>
    <lineage>
        <taxon>Eukaryota</taxon>
        <taxon>Metazoa</taxon>
        <taxon>Chordata</taxon>
        <taxon>Craniata</taxon>
        <taxon>Vertebrata</taxon>
        <taxon>Euteleostomi</taxon>
        <taxon>Archelosauria</taxon>
        <taxon>Archosauria</taxon>
        <taxon>Dinosauria</taxon>
        <taxon>Saurischia</taxon>
        <taxon>Theropoda</taxon>
        <taxon>Coelurosauria</taxon>
        <taxon>Aves</taxon>
        <taxon>Neognathae</taxon>
        <taxon>Neoaves</taxon>
        <taxon>Telluraves</taxon>
        <taxon>Australaves</taxon>
        <taxon>Psittaciformes</taxon>
        <taxon>Psittaculidae</taxon>
        <taxon>Melopsittacus</taxon>
    </lineage>
</organism>
<comment type="subcellular location">
    <subcellularLocation>
        <location evidence="8">Endomembrane system</location>
        <topology evidence="8">Single-pass membrane protein</topology>
    </subcellularLocation>
    <subcellularLocation>
        <location evidence="1">Membrane</location>
        <topology evidence="1">Single-pass type II membrane protein</topology>
    </subcellularLocation>
</comment>